<organism evidence="3">
    <name type="scientific">Meiothermus ruber</name>
    <dbReference type="NCBI Taxonomy" id="277"/>
    <lineage>
        <taxon>Bacteria</taxon>
        <taxon>Thermotogati</taxon>
        <taxon>Deinococcota</taxon>
        <taxon>Deinococci</taxon>
        <taxon>Thermales</taxon>
        <taxon>Thermaceae</taxon>
        <taxon>Meiothermus</taxon>
    </lineage>
</organism>
<dbReference type="InterPro" id="IPR046348">
    <property type="entry name" value="SIS_dom_sf"/>
</dbReference>
<dbReference type="GO" id="GO:1901135">
    <property type="term" value="P:carbohydrate derivative metabolic process"/>
    <property type="evidence" value="ECO:0007669"/>
    <property type="project" value="InterPro"/>
</dbReference>
<dbReference type="InterPro" id="IPR035466">
    <property type="entry name" value="GlmS/AgaS_SIS"/>
</dbReference>
<dbReference type="PANTHER" id="PTHR10937">
    <property type="entry name" value="GLUCOSAMINE--FRUCTOSE-6-PHOSPHATE AMINOTRANSFERASE, ISOMERIZING"/>
    <property type="match status" value="1"/>
</dbReference>
<dbReference type="Gene3D" id="3.40.50.10490">
    <property type="entry name" value="Glucose-6-phosphate isomerase like protein, domain 1"/>
    <property type="match status" value="2"/>
</dbReference>
<feature type="domain" description="SIS" evidence="2">
    <location>
        <begin position="33"/>
        <end position="175"/>
    </location>
</feature>
<keyword evidence="1" id="KW-0677">Repeat</keyword>
<dbReference type="AlphaFoldDB" id="A0A7C3HAR9"/>
<dbReference type="GO" id="GO:0097367">
    <property type="term" value="F:carbohydrate derivative binding"/>
    <property type="evidence" value="ECO:0007669"/>
    <property type="project" value="InterPro"/>
</dbReference>
<dbReference type="CDD" id="cd05009">
    <property type="entry name" value="SIS_GlmS_GlmD_2"/>
    <property type="match status" value="1"/>
</dbReference>
<dbReference type="PANTHER" id="PTHR10937:SF8">
    <property type="entry name" value="AMINOTRANSFERASE-RELATED"/>
    <property type="match status" value="1"/>
</dbReference>
<dbReference type="Pfam" id="PF01380">
    <property type="entry name" value="SIS"/>
    <property type="match status" value="2"/>
</dbReference>
<dbReference type="InterPro" id="IPR001347">
    <property type="entry name" value="SIS_dom"/>
</dbReference>
<reference evidence="3" key="1">
    <citation type="journal article" date="2020" name="mSystems">
        <title>Genome- and Community-Level Interaction Insights into Carbon Utilization and Element Cycling Functions of Hydrothermarchaeota in Hydrothermal Sediment.</title>
        <authorList>
            <person name="Zhou Z."/>
            <person name="Liu Y."/>
            <person name="Xu W."/>
            <person name="Pan J."/>
            <person name="Luo Z.H."/>
            <person name="Li M."/>
        </authorList>
    </citation>
    <scope>NUCLEOTIDE SEQUENCE [LARGE SCALE GENOMIC DNA]</scope>
    <source>
        <strain evidence="3">SpSt-524</strain>
    </source>
</reference>
<dbReference type="CDD" id="cd05008">
    <property type="entry name" value="SIS_GlmS_GlmD_1"/>
    <property type="match status" value="1"/>
</dbReference>
<dbReference type="SUPFAM" id="SSF53697">
    <property type="entry name" value="SIS domain"/>
    <property type="match status" value="1"/>
</dbReference>
<proteinExistence type="predicted"/>
<dbReference type="RefSeq" id="WP_409654309.1">
    <property type="nucleotide sequence ID" value="NZ_JBKBUW010000004.1"/>
</dbReference>
<sequence length="347" mass="37118">MRAVETKMFKEAHQAPAVVEQALRENRSEMELLGTFLRRHTPPFALTVARGSSDHAALYGKYLIESLLGLVCSSAIPSVHTVYGQRLALGRALVIAISQSGQSPDLIEVTRQARREGALTLALVNQEHSPLAQTAEVVLPLWAGPEEAVAATKSYLAAVASLAQLVAAWAEDKPLKEALAMLPEALYKAAEANWQAGLEPLVEAENGLVVGRGYAFAVANELALKLKETSAFHAEAMSGAELLHGPVALVEPDFPLLVLAPKDKPLPGMLSLLENLRGKGGHLLVASSESEALELAHTPLPLPGRLHPVLDSILLAQAFYPFAAELSVARGFDPDAPRNLSKVTRTR</sequence>
<gene>
    <name evidence="3" type="ORF">ENS82_06595</name>
</gene>
<dbReference type="EMBL" id="DSWI01000014">
    <property type="protein sequence ID" value="HFG20377.1"/>
    <property type="molecule type" value="Genomic_DNA"/>
</dbReference>
<evidence type="ECO:0000259" key="2">
    <source>
        <dbReference type="PROSITE" id="PS51464"/>
    </source>
</evidence>
<protein>
    <submittedName>
        <fullName evidence="3">SIS domain-containing protein</fullName>
    </submittedName>
</protein>
<accession>A0A7C3HAR9</accession>
<evidence type="ECO:0000313" key="3">
    <source>
        <dbReference type="EMBL" id="HFG20377.1"/>
    </source>
</evidence>
<name>A0A7C3HAR9_MEIRU</name>
<feature type="domain" description="SIS" evidence="2">
    <location>
        <begin position="197"/>
        <end position="337"/>
    </location>
</feature>
<evidence type="ECO:0000256" key="1">
    <source>
        <dbReference type="ARBA" id="ARBA00022737"/>
    </source>
</evidence>
<dbReference type="InterPro" id="IPR035490">
    <property type="entry name" value="GlmS/FrlB_SIS"/>
</dbReference>
<comment type="caution">
    <text evidence="3">The sequence shown here is derived from an EMBL/GenBank/DDBJ whole genome shotgun (WGS) entry which is preliminary data.</text>
</comment>
<dbReference type="PROSITE" id="PS51464">
    <property type="entry name" value="SIS"/>
    <property type="match status" value="2"/>
</dbReference>